<evidence type="ECO:0000259" key="1">
    <source>
        <dbReference type="SMART" id="SM00860"/>
    </source>
</evidence>
<sequence>MSIHDITEKMNKFNLKYYASSNEQRSKRKIKAFENELNVNLDEVYKEFVVRYGGSTIQADNVLFPSLEENPLASNNHLRLGLFYGFGVDDADFDVISMTVTYEEQMPDWIIPIADGDGGDQVCLGVKGEATGKVYFWDHELTNGIKDTFLVANSFSDFIQSLFIEETTDEDDGILSIELDDDLLNS</sequence>
<accession>A0AAP3YGI3</accession>
<proteinExistence type="predicted"/>
<dbReference type="InterPro" id="IPR037883">
    <property type="entry name" value="Knr4/Smi1-like_sf"/>
</dbReference>
<protein>
    <submittedName>
        <fullName evidence="2">SMI1/KNR4 family protein</fullName>
    </submittedName>
</protein>
<name>A0AAP3YGI3_BACAM</name>
<organism evidence="2 3">
    <name type="scientific">Bacillus amyloliquefaciens</name>
    <name type="common">Bacillus velezensis</name>
    <dbReference type="NCBI Taxonomy" id="1390"/>
    <lineage>
        <taxon>Bacteria</taxon>
        <taxon>Bacillati</taxon>
        <taxon>Bacillota</taxon>
        <taxon>Bacilli</taxon>
        <taxon>Bacillales</taxon>
        <taxon>Bacillaceae</taxon>
        <taxon>Bacillus</taxon>
        <taxon>Bacillus amyloliquefaciens group</taxon>
    </lineage>
</organism>
<evidence type="ECO:0000313" key="3">
    <source>
        <dbReference type="Proteomes" id="UP001222377"/>
    </source>
</evidence>
<dbReference type="Proteomes" id="UP001222377">
    <property type="component" value="Unassembled WGS sequence"/>
</dbReference>
<reference evidence="2" key="1">
    <citation type="submission" date="2023-02" db="EMBL/GenBank/DDBJ databases">
        <title>Draft Whole-Genome Sequences of Bacillus Strains of Potential Probiotic for Poultry.</title>
        <authorList>
            <person name="Ma L.M."/>
            <person name="Lopez-Guerra N."/>
            <person name="Zhang G."/>
        </authorList>
    </citation>
    <scope>NUCLEOTIDE SEQUENCE</scope>
    <source>
        <strain evidence="2">OSU1013-24</strain>
    </source>
</reference>
<comment type="caution">
    <text evidence="2">The sequence shown here is derived from an EMBL/GenBank/DDBJ whole genome shotgun (WGS) entry which is preliminary data.</text>
</comment>
<evidence type="ECO:0000313" key="2">
    <source>
        <dbReference type="EMBL" id="MDF4194754.1"/>
    </source>
</evidence>
<feature type="domain" description="Knr4/Smi1-like" evidence="1">
    <location>
        <begin position="24"/>
        <end position="161"/>
    </location>
</feature>
<dbReference type="AlphaFoldDB" id="A0AAP3YGI3"/>
<gene>
    <name evidence="2" type="ORF">PV946_13410</name>
</gene>
<dbReference type="Pfam" id="PF09346">
    <property type="entry name" value="SMI1_KNR4"/>
    <property type="match status" value="1"/>
</dbReference>
<dbReference type="EMBL" id="JARKHX010000004">
    <property type="protein sequence ID" value="MDF4194754.1"/>
    <property type="molecule type" value="Genomic_DNA"/>
</dbReference>
<dbReference type="SUPFAM" id="SSF160631">
    <property type="entry name" value="SMI1/KNR4-like"/>
    <property type="match status" value="1"/>
</dbReference>
<dbReference type="SMART" id="SM00860">
    <property type="entry name" value="SMI1_KNR4"/>
    <property type="match status" value="1"/>
</dbReference>
<dbReference type="Gene3D" id="3.40.1580.10">
    <property type="entry name" value="SMI1/KNR4-like"/>
    <property type="match status" value="1"/>
</dbReference>
<dbReference type="RefSeq" id="WP_021493639.1">
    <property type="nucleotide sequence ID" value="NZ_JAAOIT010000538.1"/>
</dbReference>
<dbReference type="InterPro" id="IPR018958">
    <property type="entry name" value="Knr4/Smi1-like_dom"/>
</dbReference>